<dbReference type="EMBL" id="UOGL01000439">
    <property type="protein sequence ID" value="VAX40425.1"/>
    <property type="molecule type" value="Genomic_DNA"/>
</dbReference>
<proteinExistence type="predicted"/>
<protein>
    <recommendedName>
        <fullName evidence="2">DUF4404 family protein</fullName>
    </recommendedName>
</protein>
<organism evidence="1">
    <name type="scientific">hydrothermal vent metagenome</name>
    <dbReference type="NCBI Taxonomy" id="652676"/>
    <lineage>
        <taxon>unclassified sequences</taxon>
        <taxon>metagenomes</taxon>
        <taxon>ecological metagenomes</taxon>
    </lineage>
</organism>
<gene>
    <name evidence="1" type="ORF">MNBD_PLANCTO02-2480</name>
</gene>
<evidence type="ECO:0008006" key="2">
    <source>
        <dbReference type="Google" id="ProtNLM"/>
    </source>
</evidence>
<accession>A0A3B1E3T9</accession>
<dbReference type="AlphaFoldDB" id="A0A3B1E3T9"/>
<dbReference type="InterPro" id="IPR025516">
    <property type="entry name" value="DUF4404"/>
</dbReference>
<sequence length="90" mass="9927">MSKEELLQSLQKLKTEIEALAGDDDSVKLKLATLVTDVICQVNAPNETGEEEENSFSEKVSDLVGDFETEHPQLSEAIYRVSMILSDLGI</sequence>
<reference evidence="1" key="1">
    <citation type="submission" date="2018-06" db="EMBL/GenBank/DDBJ databases">
        <authorList>
            <person name="Zhirakovskaya E."/>
        </authorList>
    </citation>
    <scope>NUCLEOTIDE SEQUENCE</scope>
</reference>
<name>A0A3B1E3T9_9ZZZZ</name>
<dbReference type="Pfam" id="PF14357">
    <property type="entry name" value="DUF4404"/>
    <property type="match status" value="1"/>
</dbReference>
<evidence type="ECO:0000313" key="1">
    <source>
        <dbReference type="EMBL" id="VAX40425.1"/>
    </source>
</evidence>